<evidence type="ECO:0000259" key="2">
    <source>
        <dbReference type="SMART" id="SM00881"/>
    </source>
</evidence>
<dbReference type="InterPro" id="IPR032875">
    <property type="entry name" value="Succ_CoA_lig_flav_dom"/>
</dbReference>
<feature type="domain" description="CoA-binding" evidence="2">
    <location>
        <begin position="4"/>
        <end position="99"/>
    </location>
</feature>
<dbReference type="InterPro" id="IPR003781">
    <property type="entry name" value="CoA-bd"/>
</dbReference>
<keyword evidence="4" id="KW-1185">Reference proteome</keyword>
<dbReference type="SUPFAM" id="SSF51735">
    <property type="entry name" value="NAD(P)-binding Rossmann-fold domains"/>
    <property type="match status" value="1"/>
</dbReference>
<dbReference type="EMBL" id="BMFJ01000001">
    <property type="protein sequence ID" value="GGE27676.1"/>
    <property type="molecule type" value="Genomic_DNA"/>
</dbReference>
<dbReference type="SUPFAM" id="SSF52210">
    <property type="entry name" value="Succinyl-CoA synthetase domains"/>
    <property type="match status" value="2"/>
</dbReference>
<dbReference type="Proteomes" id="UP000612855">
    <property type="component" value="Unassembled WGS sequence"/>
</dbReference>
<dbReference type="GO" id="GO:0005524">
    <property type="term" value="F:ATP binding"/>
    <property type="evidence" value="ECO:0007669"/>
    <property type="project" value="InterPro"/>
</dbReference>
<protein>
    <submittedName>
        <fullName evidence="3">Pimeloyl-CoA synthetase</fullName>
    </submittedName>
</protein>
<accession>A0A917A524</accession>
<dbReference type="Gene3D" id="3.40.50.261">
    <property type="entry name" value="Succinyl-CoA synthetase domains"/>
    <property type="match status" value="2"/>
</dbReference>
<dbReference type="Pfam" id="PF13549">
    <property type="entry name" value="ATP-grasp_5"/>
    <property type="match status" value="1"/>
</dbReference>
<dbReference type="RefSeq" id="WP_188477022.1">
    <property type="nucleotide sequence ID" value="NZ_BMFJ01000001.1"/>
</dbReference>
<keyword evidence="1" id="KW-0816">Tricarboxylic acid cycle</keyword>
<dbReference type="PANTHER" id="PTHR42793">
    <property type="entry name" value="COA BINDING DOMAIN CONTAINING PROTEIN"/>
    <property type="match status" value="1"/>
</dbReference>
<dbReference type="Gene3D" id="3.30.470.20">
    <property type="entry name" value="ATP-grasp fold, B domain"/>
    <property type="match status" value="1"/>
</dbReference>
<comment type="caution">
    <text evidence="3">The sequence shown here is derived from an EMBL/GenBank/DDBJ whole genome shotgun (WGS) entry which is preliminary data.</text>
</comment>
<dbReference type="Pfam" id="PF13380">
    <property type="entry name" value="CoA_binding_2"/>
    <property type="match status" value="1"/>
</dbReference>
<dbReference type="SUPFAM" id="SSF56059">
    <property type="entry name" value="Glutathione synthetase ATP-binding domain-like"/>
    <property type="match status" value="1"/>
</dbReference>
<name>A0A917A524_9RHOB</name>
<evidence type="ECO:0000313" key="4">
    <source>
        <dbReference type="Proteomes" id="UP000612855"/>
    </source>
</evidence>
<dbReference type="SMART" id="SM00881">
    <property type="entry name" value="CoA_binding"/>
    <property type="match status" value="1"/>
</dbReference>
<dbReference type="InterPro" id="IPR036291">
    <property type="entry name" value="NAD(P)-bd_dom_sf"/>
</dbReference>
<dbReference type="InterPro" id="IPR013815">
    <property type="entry name" value="ATP_grasp_subdomain_1"/>
</dbReference>
<dbReference type="Gene3D" id="3.30.1490.20">
    <property type="entry name" value="ATP-grasp fold, A domain"/>
    <property type="match status" value="1"/>
</dbReference>
<dbReference type="Pfam" id="PF13607">
    <property type="entry name" value="Succ_CoA_lig"/>
    <property type="match status" value="1"/>
</dbReference>
<organism evidence="3 4">
    <name type="scientific">Primorskyibacter flagellatus</name>
    <dbReference type="NCBI Taxonomy" id="1387277"/>
    <lineage>
        <taxon>Bacteria</taxon>
        <taxon>Pseudomonadati</taxon>
        <taxon>Pseudomonadota</taxon>
        <taxon>Alphaproteobacteria</taxon>
        <taxon>Rhodobacterales</taxon>
        <taxon>Roseobacteraceae</taxon>
        <taxon>Primorskyibacter</taxon>
    </lineage>
</organism>
<dbReference type="Gene3D" id="3.40.50.720">
    <property type="entry name" value="NAD(P)-binding Rossmann-like Domain"/>
    <property type="match status" value="1"/>
</dbReference>
<proteinExistence type="predicted"/>
<dbReference type="PANTHER" id="PTHR42793:SF4">
    <property type="entry name" value="BLL6376 PROTEIN"/>
    <property type="match status" value="1"/>
</dbReference>
<dbReference type="AlphaFoldDB" id="A0A917A524"/>
<evidence type="ECO:0000256" key="1">
    <source>
        <dbReference type="ARBA" id="ARBA00022532"/>
    </source>
</evidence>
<evidence type="ECO:0000313" key="3">
    <source>
        <dbReference type="EMBL" id="GGE27676.1"/>
    </source>
</evidence>
<gene>
    <name evidence="3" type="ORF">GCM10011360_14870</name>
</gene>
<dbReference type="GO" id="GO:0006099">
    <property type="term" value="P:tricarboxylic acid cycle"/>
    <property type="evidence" value="ECO:0007669"/>
    <property type="project" value="UniProtKB-KW"/>
</dbReference>
<dbReference type="InterPro" id="IPR016102">
    <property type="entry name" value="Succinyl-CoA_synth-like"/>
</dbReference>
<reference evidence="4" key="1">
    <citation type="journal article" date="2019" name="Int. J. Syst. Evol. Microbiol.">
        <title>The Global Catalogue of Microorganisms (GCM) 10K type strain sequencing project: providing services to taxonomists for standard genome sequencing and annotation.</title>
        <authorList>
            <consortium name="The Broad Institute Genomics Platform"/>
            <consortium name="The Broad Institute Genome Sequencing Center for Infectious Disease"/>
            <person name="Wu L."/>
            <person name="Ma J."/>
        </authorList>
    </citation>
    <scope>NUCLEOTIDE SEQUENCE [LARGE SCALE GENOMIC DNA]</scope>
    <source>
        <strain evidence="4">CGMCC 1.12664</strain>
    </source>
</reference>
<sequence length="694" mass="72761">MNPLLNPKSVAILGASDNPDKIGGRPIRFMREFGFAGTIYPVNPGRDMVQGLKSYPSLADLPEAPEAVIVAVAGDAVEPAVAECARIGVKLAVIMASGFGETGPEGKATEARMRATAHAAGMRLIGPNSQGVANFGSGAILSFSTMFVETPPMDGPVASISQSGGMSVVPYGLLRDKGIGLRYVNATGNDCDISAAEMVSMVLDDPEIRLILLYIENLADPEAMAQAAIKARNRGVPIVALKPGESETGKRAAESHTGAIATSHRVVEAFFRKYGIWRARGTRDLVHAAEMYLHGWQPSGENLAVISNSGAVCVLASDAAEREGLKVPALTTETEAKLTAILPAFASPRNPVDITAALLSNSGLFGEALPVAGSDPNVDMFLVGLPVTGQGYDYPRFARDTGAFLKASGKPTAVANIQPHVRAVFRAEGVPAFDSEDDAVAAMAQFAHHHRLMREAAPAPFDRTMRPAGGKREVRDEFASLSLLDAAGIATPRRVLCGTAEEAIALLADVPAGIVLKACSGAIPHKSDHGLVRVGLRDADAVRAAWAGIRAALERIGHPEAGMLAAEMIPARHEMIVGGHHDPHFGPVVVIGDGGIAVEAMPDNQLLLPPFSDAEVHRALDRLRIAPLFRGFRGQGALDADAVARAAQGVARLLREDPAVASVEVNPLMVAERGAWAVDALVEVVAEEEVGLTA</sequence>